<feature type="region of interest" description="Disordered" evidence="2">
    <location>
        <begin position="667"/>
        <end position="709"/>
    </location>
</feature>
<feature type="compositionally biased region" description="Polar residues" evidence="2">
    <location>
        <begin position="697"/>
        <end position="709"/>
    </location>
</feature>
<evidence type="ECO:0000259" key="3">
    <source>
        <dbReference type="PROSITE" id="PS50157"/>
    </source>
</evidence>
<dbReference type="GO" id="GO:0008270">
    <property type="term" value="F:zinc ion binding"/>
    <property type="evidence" value="ECO:0007669"/>
    <property type="project" value="UniProtKB-KW"/>
</dbReference>
<feature type="compositionally biased region" description="Basic and acidic residues" evidence="2">
    <location>
        <begin position="30"/>
        <end position="40"/>
    </location>
</feature>
<feature type="domain" description="C2H2-type" evidence="3">
    <location>
        <begin position="753"/>
        <end position="779"/>
    </location>
</feature>
<dbReference type="PROSITE" id="PS50157">
    <property type="entry name" value="ZINC_FINGER_C2H2_2"/>
    <property type="match status" value="1"/>
</dbReference>
<reference evidence="5" key="1">
    <citation type="submission" date="2016-03" db="EMBL/GenBank/DDBJ databases">
        <authorList>
            <person name="Guldener U."/>
        </authorList>
    </citation>
    <scope>NUCLEOTIDE SEQUENCE [LARGE SCALE GENOMIC DNA]</scope>
    <source>
        <strain evidence="5">04CH-RAC-A.6.1</strain>
    </source>
</reference>
<dbReference type="OrthoDB" id="5366163at2759"/>
<feature type="compositionally biased region" description="Polar residues" evidence="2">
    <location>
        <begin position="52"/>
        <end position="61"/>
    </location>
</feature>
<evidence type="ECO:0000256" key="2">
    <source>
        <dbReference type="SAM" id="MobiDB-lite"/>
    </source>
</evidence>
<feature type="region of interest" description="Disordered" evidence="2">
    <location>
        <begin position="263"/>
        <end position="288"/>
    </location>
</feature>
<dbReference type="InterPro" id="IPR013087">
    <property type="entry name" value="Znf_C2H2_type"/>
</dbReference>
<dbReference type="InterPro" id="IPR036236">
    <property type="entry name" value="Znf_C2H2_sf"/>
</dbReference>
<organism evidence="4 5">
    <name type="scientific">Rhynchosporium agropyri</name>
    <dbReference type="NCBI Taxonomy" id="914238"/>
    <lineage>
        <taxon>Eukaryota</taxon>
        <taxon>Fungi</taxon>
        <taxon>Dikarya</taxon>
        <taxon>Ascomycota</taxon>
        <taxon>Pezizomycotina</taxon>
        <taxon>Leotiomycetes</taxon>
        <taxon>Helotiales</taxon>
        <taxon>Ploettnerulaceae</taxon>
        <taxon>Rhynchosporium</taxon>
    </lineage>
</organism>
<dbReference type="Proteomes" id="UP000178912">
    <property type="component" value="Unassembled WGS sequence"/>
</dbReference>
<sequence length="819" mass="91810">MASVAKKIFSKLGAKQHRSDHASTSPSLQDSEKLPKDFENLKSPPPSYSHYPEQQDQSMSWSHPDAHELANSTMIPEMAGDWTAASYELPETHIAEMAGSDCPTELGGSMGMWEDNYYAENYEDWDLPSLPLPKERGFSPKLEIDTSFTHTSRPKNWIDTPLSATFISALSALANLQPRNGFSPLEISPTDSDASGTSFLTDSGYSSATQSATFSAGSFSRFPSINEVKGKQRDFGAASEAWINDTAAPVSYSMSSIVANPVLTSSNPDGAKPEVNRPSGRFTESSSLKTTTSHWHDASSLVLAFSESLDAHLQHTKSKLQSLSQTSITLELISMSRTSIISIGLDVLTGILEGRTPTAMTQIFAFTHIACAMAIATDDDETKVLAQKWFQHTLQWSAGLRGRRQQKGYKYVAKAIWQPIGDLSVIESFRSVSDIQQNSLSTSCKHFLDLFEILDLPRTKRITSTQHSDFVQASFEHKAKICVLGELVKRPQLAVFLRDIHNVEGRLQKGQVTSVRELELELVFAGKLACQSDTLYDLFLQQVTTLCANMYLEEPFMMSRTRCHVLDIGRIRQLMPDDNYDEGGVQNETNHLQEQRSPLLDMNDEYKNLFQLDLDFRGAHEHATRFDKDHDVAMFSRDCLELTQYSHDTHVEEYPNYPHKISTLHLSTRQKSNPPSIKLHPSTLTPTPTPTSAQLPRISSTPPSPSQICPTSPFSESVYRCHCGYIPTGEEKWKASNLRRHNRTQHATESKVYMCRWRGCKSSFTRSDNLRCHVREKGHYEGAGRDRDEYWEVTEEGGKIRKKKKRRVAEGLGMGGSLR</sequence>
<keyword evidence="1" id="KW-0479">Metal-binding</keyword>
<protein>
    <recommendedName>
        <fullName evidence="3">C2H2-type domain-containing protein</fullName>
    </recommendedName>
</protein>
<dbReference type="Gene3D" id="3.30.160.60">
    <property type="entry name" value="Classic Zinc Finger"/>
    <property type="match status" value="1"/>
</dbReference>
<evidence type="ECO:0000313" key="4">
    <source>
        <dbReference type="EMBL" id="CZT03272.1"/>
    </source>
</evidence>
<keyword evidence="1" id="KW-0863">Zinc-finger</keyword>
<dbReference type="PROSITE" id="PS00028">
    <property type="entry name" value="ZINC_FINGER_C2H2_1"/>
    <property type="match status" value="1"/>
</dbReference>
<accession>A0A1E1KYF0</accession>
<feature type="region of interest" description="Disordered" evidence="2">
    <location>
        <begin position="1"/>
        <end position="63"/>
    </location>
</feature>
<gene>
    <name evidence="4" type="ORF">RAG0_10086</name>
</gene>
<dbReference type="EMBL" id="FJUX01000061">
    <property type="protein sequence ID" value="CZT03272.1"/>
    <property type="molecule type" value="Genomic_DNA"/>
</dbReference>
<keyword evidence="5" id="KW-1185">Reference proteome</keyword>
<feature type="compositionally biased region" description="Low complexity" evidence="2">
    <location>
        <begin position="681"/>
        <end position="696"/>
    </location>
</feature>
<name>A0A1E1KYF0_9HELO</name>
<dbReference type="AlphaFoldDB" id="A0A1E1KYF0"/>
<dbReference type="SUPFAM" id="SSF57667">
    <property type="entry name" value="beta-beta-alpha zinc fingers"/>
    <property type="match status" value="1"/>
</dbReference>
<evidence type="ECO:0000256" key="1">
    <source>
        <dbReference type="PROSITE-ProRule" id="PRU00042"/>
    </source>
</evidence>
<proteinExistence type="predicted"/>
<evidence type="ECO:0000313" key="5">
    <source>
        <dbReference type="Proteomes" id="UP000178912"/>
    </source>
</evidence>
<keyword evidence="1" id="KW-0862">Zinc</keyword>